<proteinExistence type="predicted"/>
<evidence type="ECO:0000313" key="1">
    <source>
        <dbReference type="EMBL" id="POM76514.1"/>
    </source>
</evidence>
<name>A0A2P4YFE6_9STRA</name>
<organism evidence="1 2">
    <name type="scientific">Phytophthora palmivora</name>
    <dbReference type="NCBI Taxonomy" id="4796"/>
    <lineage>
        <taxon>Eukaryota</taxon>
        <taxon>Sar</taxon>
        <taxon>Stramenopiles</taxon>
        <taxon>Oomycota</taxon>
        <taxon>Peronosporomycetes</taxon>
        <taxon>Peronosporales</taxon>
        <taxon>Peronosporaceae</taxon>
        <taxon>Phytophthora</taxon>
    </lineage>
</organism>
<dbReference type="AlphaFoldDB" id="A0A2P4YFE6"/>
<evidence type="ECO:0000313" key="2">
    <source>
        <dbReference type="Proteomes" id="UP000237271"/>
    </source>
</evidence>
<comment type="caution">
    <text evidence="1">The sequence shown here is derived from an EMBL/GenBank/DDBJ whole genome shotgun (WGS) entry which is preliminary data.</text>
</comment>
<dbReference type="EMBL" id="NCKW01003428">
    <property type="protein sequence ID" value="POM76514.1"/>
    <property type="molecule type" value="Genomic_DNA"/>
</dbReference>
<reference evidence="1 2" key="1">
    <citation type="journal article" date="2017" name="Genome Biol. Evol.">
        <title>Phytophthora megakarya and P. palmivora, closely related causal agents of cacao black pod rot, underwent increases in genome sizes and gene numbers by different mechanisms.</title>
        <authorList>
            <person name="Ali S.S."/>
            <person name="Shao J."/>
            <person name="Lary D.J."/>
            <person name="Kronmiller B."/>
            <person name="Shen D."/>
            <person name="Strem M.D."/>
            <person name="Amoako-Attah I."/>
            <person name="Akrofi A.Y."/>
            <person name="Begoude B.A."/>
            <person name="Ten Hoopen G.M."/>
            <person name="Coulibaly K."/>
            <person name="Kebe B.I."/>
            <person name="Melnick R.L."/>
            <person name="Guiltinan M.J."/>
            <person name="Tyler B.M."/>
            <person name="Meinhardt L.W."/>
            <person name="Bailey B.A."/>
        </authorList>
    </citation>
    <scope>NUCLEOTIDE SEQUENCE [LARGE SCALE GENOMIC DNA]</scope>
    <source>
        <strain evidence="2">sbr112.9</strain>
    </source>
</reference>
<protein>
    <submittedName>
        <fullName evidence="1">Gag protein</fullName>
    </submittedName>
</protein>
<dbReference type="Proteomes" id="UP000237271">
    <property type="component" value="Unassembled WGS sequence"/>
</dbReference>
<gene>
    <name evidence="1" type="ORF">PHPALM_6239</name>
</gene>
<sequence>MDRGMFAHFTDSQFESVRKMADIFGGDALLILAAATPAEQVERSEAYDSYGEGGRPPPLVGQKGKARYGCGPHLGRATSGRYALSNLEVRRRPGRVTPARRRRRVVLQPELSCANCLVPPSAGQAMSITSARASLPTHKGSVSCMSIFSGCKYPLHLWRGAPLGRPKSPWSTDGARHGGLAPDILGALETRKNCVGLLVCTGYGNPSKPQSSLGASTNFGRRQAVARNSDKYADVLGESKGRDQISV</sequence>
<keyword evidence="2" id="KW-1185">Reference proteome</keyword>
<accession>A0A2P4YFE6</accession>